<dbReference type="AlphaFoldDB" id="A0AA47LZY1"/>
<evidence type="ECO:0000313" key="1">
    <source>
        <dbReference type="EMBL" id="KAK0131095.1"/>
    </source>
</evidence>
<evidence type="ECO:0000313" key="2">
    <source>
        <dbReference type="Proteomes" id="UP001174136"/>
    </source>
</evidence>
<dbReference type="InterPro" id="IPR036691">
    <property type="entry name" value="Endo/exonu/phosph_ase_sf"/>
</dbReference>
<reference evidence="1" key="1">
    <citation type="journal article" date="2023" name="Front. Mar. Sci.">
        <title>A new Merluccius polli reference genome to investigate the effects of global change in West African waters.</title>
        <authorList>
            <person name="Mateo J.L."/>
            <person name="Blanco-Fernandez C."/>
            <person name="Garcia-Vazquez E."/>
            <person name="Machado-Schiaffino G."/>
        </authorList>
    </citation>
    <scope>NUCLEOTIDE SEQUENCE</scope>
    <source>
        <strain evidence="1">C29</strain>
        <tissue evidence="1">Fin</tissue>
    </source>
</reference>
<comment type="caution">
    <text evidence="1">The sequence shown here is derived from an EMBL/GenBank/DDBJ whole genome shotgun (WGS) entry which is preliminary data.</text>
</comment>
<dbReference type="SUPFAM" id="SSF56219">
    <property type="entry name" value="DNase I-like"/>
    <property type="match status" value="1"/>
</dbReference>
<sequence>MTHRYYQPSGSKVATTLNQGNAEERGVRERIQRQPYRQPLPSITPDYRQSCLLCLTESWLTEADPDSADLEAFTPVRMDRSLNSGKKRGGGYCHPNHITTKHRVCTKDIELISLCLRPHHLPREIHQIRLFVVYVAPSADTQAAATILHELVSQAEAEAPDAADFITGDFNLCSLKEHLPHTSNMSPVLLATKPAWITATDAFYAKALPGLGNSDHNMIKLTSVYVPRLGREKVKKVEVKCWTTTATDALQDCLARTDWEVVTDGTDKVSDAAFAIAGYIQFCEDTVIPQKTVKMFPNNKPWATPELKHQKNCTEKD</sequence>
<keyword evidence="2" id="KW-1185">Reference proteome</keyword>
<organism evidence="1 2">
    <name type="scientific">Merluccius polli</name>
    <name type="common">Benguela hake</name>
    <name type="synonym">Merluccius cadenati</name>
    <dbReference type="NCBI Taxonomy" id="89951"/>
    <lineage>
        <taxon>Eukaryota</taxon>
        <taxon>Metazoa</taxon>
        <taxon>Chordata</taxon>
        <taxon>Craniata</taxon>
        <taxon>Vertebrata</taxon>
        <taxon>Euteleostomi</taxon>
        <taxon>Actinopterygii</taxon>
        <taxon>Neopterygii</taxon>
        <taxon>Teleostei</taxon>
        <taxon>Neoteleostei</taxon>
        <taxon>Acanthomorphata</taxon>
        <taxon>Zeiogadaria</taxon>
        <taxon>Gadariae</taxon>
        <taxon>Gadiformes</taxon>
        <taxon>Gadoidei</taxon>
        <taxon>Merlucciidae</taxon>
        <taxon>Merluccius</taxon>
    </lineage>
</organism>
<dbReference type="Proteomes" id="UP001174136">
    <property type="component" value="Unassembled WGS sequence"/>
</dbReference>
<dbReference type="EMBL" id="JAOPHQ010006570">
    <property type="protein sequence ID" value="KAK0131095.1"/>
    <property type="molecule type" value="Genomic_DNA"/>
</dbReference>
<evidence type="ECO:0008006" key="3">
    <source>
        <dbReference type="Google" id="ProtNLM"/>
    </source>
</evidence>
<gene>
    <name evidence="1" type="ORF">N1851_034215</name>
</gene>
<name>A0AA47LZY1_MERPO</name>
<proteinExistence type="predicted"/>
<dbReference type="PANTHER" id="PTHR47510">
    <property type="entry name" value="REVERSE TRANSCRIPTASE DOMAIN-CONTAINING PROTEIN"/>
    <property type="match status" value="1"/>
</dbReference>
<dbReference type="PANTHER" id="PTHR47510:SF3">
    <property type="entry name" value="ENDO_EXONUCLEASE_PHOSPHATASE DOMAIN-CONTAINING PROTEIN"/>
    <property type="match status" value="1"/>
</dbReference>
<accession>A0AA47LZY1</accession>
<dbReference type="Gene3D" id="3.60.10.10">
    <property type="entry name" value="Endonuclease/exonuclease/phosphatase"/>
    <property type="match status" value="1"/>
</dbReference>
<protein>
    <recommendedName>
        <fullName evidence="3">Endonuclease/exonuclease/phosphatase domain-containing protein</fullName>
    </recommendedName>
</protein>